<accession>A0A2B4RWI1</accession>
<dbReference type="Gene3D" id="2.30.30.140">
    <property type="match status" value="1"/>
</dbReference>
<dbReference type="Proteomes" id="UP000225706">
    <property type="component" value="Unassembled WGS sequence"/>
</dbReference>
<feature type="chain" id="PRO_5012473785" description="Chromo domain-containing protein" evidence="1">
    <location>
        <begin position="26"/>
        <end position="265"/>
    </location>
</feature>
<keyword evidence="1" id="KW-0732">Signal</keyword>
<evidence type="ECO:0000313" key="2">
    <source>
        <dbReference type="EMBL" id="PFX21971.1"/>
    </source>
</evidence>
<sequence length="265" mass="31093">MGNSGVWAVCFVVVVSIPFSAHARAAVIKMAVKTKRTSQPPKRLLNEYLAVEYKKKKRRKSARDNKLYEIEIVAIDKQKKRVKIHYKGYKEEADEWRDCQDENMFPFERVEKAYIPEEISLEDRTNVFHGHIYQEIKRKLWSGRRDDPEIRIEVNVDCDVFDRGLGKVVKGIQIRGKKVHTIKDNADLDHILGLKWNERIFNENGDFAYVVNGTVQYWLTKRNPIMEFKYIGGKFVRSEIEGLYALVLTFVRGDGNKRQYISRTF</sequence>
<keyword evidence="3" id="KW-1185">Reference proteome</keyword>
<dbReference type="AlphaFoldDB" id="A0A2B4RWI1"/>
<reference evidence="3" key="1">
    <citation type="journal article" date="2017" name="bioRxiv">
        <title>Comparative analysis of the genomes of Stylophora pistillata and Acropora digitifera provides evidence for extensive differences between species of corals.</title>
        <authorList>
            <person name="Voolstra C.R."/>
            <person name="Li Y."/>
            <person name="Liew Y.J."/>
            <person name="Baumgarten S."/>
            <person name="Zoccola D."/>
            <person name="Flot J.-F."/>
            <person name="Tambutte S."/>
            <person name="Allemand D."/>
            <person name="Aranda M."/>
        </authorList>
    </citation>
    <scope>NUCLEOTIDE SEQUENCE [LARGE SCALE GENOMIC DNA]</scope>
</reference>
<proteinExistence type="predicted"/>
<gene>
    <name evidence="2" type="ORF">AWC38_SpisGene13518</name>
</gene>
<comment type="caution">
    <text evidence="2">The sequence shown here is derived from an EMBL/GenBank/DDBJ whole genome shotgun (WGS) entry which is preliminary data.</text>
</comment>
<name>A0A2B4RWI1_STYPI</name>
<feature type="signal peptide" evidence="1">
    <location>
        <begin position="1"/>
        <end position="25"/>
    </location>
</feature>
<evidence type="ECO:0000313" key="3">
    <source>
        <dbReference type="Proteomes" id="UP000225706"/>
    </source>
</evidence>
<protein>
    <recommendedName>
        <fullName evidence="4">Chromo domain-containing protein</fullName>
    </recommendedName>
</protein>
<evidence type="ECO:0000256" key="1">
    <source>
        <dbReference type="SAM" id="SignalP"/>
    </source>
</evidence>
<organism evidence="2 3">
    <name type="scientific">Stylophora pistillata</name>
    <name type="common">Smooth cauliflower coral</name>
    <dbReference type="NCBI Taxonomy" id="50429"/>
    <lineage>
        <taxon>Eukaryota</taxon>
        <taxon>Metazoa</taxon>
        <taxon>Cnidaria</taxon>
        <taxon>Anthozoa</taxon>
        <taxon>Hexacorallia</taxon>
        <taxon>Scleractinia</taxon>
        <taxon>Astrocoeniina</taxon>
        <taxon>Pocilloporidae</taxon>
        <taxon>Stylophora</taxon>
    </lineage>
</organism>
<evidence type="ECO:0008006" key="4">
    <source>
        <dbReference type="Google" id="ProtNLM"/>
    </source>
</evidence>
<dbReference type="EMBL" id="LSMT01000256">
    <property type="protein sequence ID" value="PFX21971.1"/>
    <property type="molecule type" value="Genomic_DNA"/>
</dbReference>